<comment type="caution">
    <text evidence="2">The sequence shown here is derived from an EMBL/GenBank/DDBJ whole genome shotgun (WGS) entry which is preliminary data.</text>
</comment>
<accession>A0A6G1CAT1</accession>
<evidence type="ECO:0000256" key="1">
    <source>
        <dbReference type="SAM" id="MobiDB-lite"/>
    </source>
</evidence>
<feature type="region of interest" description="Disordered" evidence="1">
    <location>
        <begin position="71"/>
        <end position="93"/>
    </location>
</feature>
<protein>
    <submittedName>
        <fullName evidence="2">Uncharacterized protein</fullName>
    </submittedName>
</protein>
<dbReference type="AlphaFoldDB" id="A0A6G1CAT1"/>
<proteinExistence type="predicted"/>
<dbReference type="EMBL" id="SPHZ02000010">
    <property type="protein sequence ID" value="KAF0897302.1"/>
    <property type="molecule type" value="Genomic_DNA"/>
</dbReference>
<evidence type="ECO:0000313" key="2">
    <source>
        <dbReference type="EMBL" id="KAF0897302.1"/>
    </source>
</evidence>
<keyword evidence="3" id="KW-1185">Reference proteome</keyword>
<dbReference type="Proteomes" id="UP000479710">
    <property type="component" value="Unassembled WGS sequence"/>
</dbReference>
<name>A0A6G1CAT1_9ORYZ</name>
<evidence type="ECO:0000313" key="3">
    <source>
        <dbReference type="Proteomes" id="UP000479710"/>
    </source>
</evidence>
<reference evidence="2 3" key="1">
    <citation type="submission" date="2019-11" db="EMBL/GenBank/DDBJ databases">
        <title>Whole genome sequence of Oryza granulata.</title>
        <authorList>
            <person name="Li W."/>
        </authorList>
    </citation>
    <scope>NUCLEOTIDE SEQUENCE [LARGE SCALE GENOMIC DNA]</scope>
    <source>
        <strain evidence="3">cv. Menghai</strain>
        <tissue evidence="2">Leaf</tissue>
    </source>
</reference>
<gene>
    <name evidence="2" type="ORF">E2562_035586</name>
</gene>
<feature type="compositionally biased region" description="Gly residues" evidence="1">
    <location>
        <begin position="84"/>
        <end position="93"/>
    </location>
</feature>
<organism evidence="2 3">
    <name type="scientific">Oryza meyeriana var. granulata</name>
    <dbReference type="NCBI Taxonomy" id="110450"/>
    <lineage>
        <taxon>Eukaryota</taxon>
        <taxon>Viridiplantae</taxon>
        <taxon>Streptophyta</taxon>
        <taxon>Embryophyta</taxon>
        <taxon>Tracheophyta</taxon>
        <taxon>Spermatophyta</taxon>
        <taxon>Magnoliopsida</taxon>
        <taxon>Liliopsida</taxon>
        <taxon>Poales</taxon>
        <taxon>Poaceae</taxon>
        <taxon>BOP clade</taxon>
        <taxon>Oryzoideae</taxon>
        <taxon>Oryzeae</taxon>
        <taxon>Oryzinae</taxon>
        <taxon>Oryza</taxon>
        <taxon>Oryza meyeriana</taxon>
    </lineage>
</organism>
<sequence length="93" mass="9765">MGDEVVVPTVGVTVRMGNGARDDKRLGVDLARWIESGKGKRKAGGVLIELGREIMAGLRGIVSEREREMMAAKRGASSTESWESGGGGHGKVG</sequence>